<keyword evidence="9" id="KW-1185">Reference proteome</keyword>
<organism evidence="8 9">
    <name type="scientific">Sphaerimonospora cavernae</name>
    <dbReference type="NCBI Taxonomy" id="1740611"/>
    <lineage>
        <taxon>Bacteria</taxon>
        <taxon>Bacillati</taxon>
        <taxon>Actinomycetota</taxon>
        <taxon>Actinomycetes</taxon>
        <taxon>Streptosporangiales</taxon>
        <taxon>Streptosporangiaceae</taxon>
        <taxon>Sphaerimonospora</taxon>
    </lineage>
</organism>
<sequence>MGTAGQLIVRRYRLVRALGQGGMGIVWEGHDTLLDRPVAVRQVLLPPALGETRRLRLAQRVAREARQAERLRHPNIAAVYDVAEEDGTPYIIMELVRSRSLDGIVASDGPLPPERAAPLARKLLAALAHAHAAGVRHGDVRPSNVLIGHDGRVLLADFGTGALAADAAFSASHARRGPAHGEPVSATREVQAFLAPERADSAALTTASDLWALGATLHFAIAGRPPTPDSAELSPDEALNTVVNGLLARDPRTRLDPRTANRLLAEIEPAAPPPPASRGGSRTRLMAGIAAAAVVAGAVGGWAVLRPHPGASDIRIPLAANASAPAPGIPATASGAPTRTAGASPAPRLKLKWHRPTAGWRAAVPRAWTIEQAEFSTRWLDPEGRAQLEVEVTAQSGTDPLGTLREAEAILDAKDYRKLRLRAISSKYGTAADWEFTWTRRKASAESHLARGTAYHQARRVISTETTTSVLTWTTTADDWERLRPTLTRVFALFQPPTG</sequence>
<dbReference type="InterPro" id="IPR011009">
    <property type="entry name" value="Kinase-like_dom_sf"/>
</dbReference>
<dbReference type="InterPro" id="IPR000719">
    <property type="entry name" value="Prot_kinase_dom"/>
</dbReference>
<keyword evidence="4" id="KW-0547">Nucleotide-binding</keyword>
<evidence type="ECO:0000256" key="6">
    <source>
        <dbReference type="ARBA" id="ARBA00022840"/>
    </source>
</evidence>
<dbReference type="Proteomes" id="UP001589870">
    <property type="component" value="Unassembled WGS sequence"/>
</dbReference>
<name>A0ABV6UD15_9ACTN</name>
<dbReference type="PROSITE" id="PS50011">
    <property type="entry name" value="PROTEIN_KINASE_DOM"/>
    <property type="match status" value="1"/>
</dbReference>
<dbReference type="SUPFAM" id="SSF56112">
    <property type="entry name" value="Protein kinase-like (PK-like)"/>
    <property type="match status" value="1"/>
</dbReference>
<evidence type="ECO:0000256" key="4">
    <source>
        <dbReference type="ARBA" id="ARBA00022741"/>
    </source>
</evidence>
<evidence type="ECO:0000256" key="2">
    <source>
        <dbReference type="ARBA" id="ARBA00022527"/>
    </source>
</evidence>
<evidence type="ECO:0000256" key="5">
    <source>
        <dbReference type="ARBA" id="ARBA00022777"/>
    </source>
</evidence>
<dbReference type="Pfam" id="PF00069">
    <property type="entry name" value="Pkinase"/>
    <property type="match status" value="1"/>
</dbReference>
<dbReference type="Gene3D" id="3.30.200.20">
    <property type="entry name" value="Phosphorylase Kinase, domain 1"/>
    <property type="match status" value="1"/>
</dbReference>
<evidence type="ECO:0000313" key="8">
    <source>
        <dbReference type="EMBL" id="MFC0866047.1"/>
    </source>
</evidence>
<keyword evidence="2" id="KW-0723">Serine/threonine-protein kinase</keyword>
<dbReference type="GO" id="GO:0004674">
    <property type="term" value="F:protein serine/threonine kinase activity"/>
    <property type="evidence" value="ECO:0007669"/>
    <property type="project" value="UniProtKB-EC"/>
</dbReference>
<evidence type="ECO:0000256" key="3">
    <source>
        <dbReference type="ARBA" id="ARBA00022679"/>
    </source>
</evidence>
<feature type="domain" description="Protein kinase" evidence="7">
    <location>
        <begin position="12"/>
        <end position="295"/>
    </location>
</feature>
<gene>
    <name evidence="8" type="ORF">ACFHYQ_27490</name>
</gene>
<evidence type="ECO:0000256" key="1">
    <source>
        <dbReference type="ARBA" id="ARBA00012513"/>
    </source>
</evidence>
<accession>A0ABV6UD15</accession>
<evidence type="ECO:0000313" key="9">
    <source>
        <dbReference type="Proteomes" id="UP001589870"/>
    </source>
</evidence>
<keyword evidence="5 8" id="KW-0418">Kinase</keyword>
<comment type="caution">
    <text evidence="8">The sequence shown here is derived from an EMBL/GenBank/DDBJ whole genome shotgun (WGS) entry which is preliminary data.</text>
</comment>
<dbReference type="PANTHER" id="PTHR43289:SF6">
    <property type="entry name" value="SERINE_THREONINE-PROTEIN KINASE NEKL-3"/>
    <property type="match status" value="1"/>
</dbReference>
<dbReference type="CDD" id="cd14014">
    <property type="entry name" value="STKc_PknB_like"/>
    <property type="match status" value="1"/>
</dbReference>
<dbReference type="EC" id="2.7.11.1" evidence="1"/>
<dbReference type="RefSeq" id="WP_394304050.1">
    <property type="nucleotide sequence ID" value="NZ_JBHMQT010000063.1"/>
</dbReference>
<keyword evidence="6" id="KW-0067">ATP-binding</keyword>
<proteinExistence type="predicted"/>
<protein>
    <recommendedName>
        <fullName evidence="1">non-specific serine/threonine protein kinase</fullName>
        <ecNumber evidence="1">2.7.11.1</ecNumber>
    </recommendedName>
</protein>
<dbReference type="InterPro" id="IPR008266">
    <property type="entry name" value="Tyr_kinase_AS"/>
</dbReference>
<keyword evidence="3 8" id="KW-0808">Transferase</keyword>
<dbReference type="PANTHER" id="PTHR43289">
    <property type="entry name" value="MITOGEN-ACTIVATED PROTEIN KINASE KINASE KINASE 20-RELATED"/>
    <property type="match status" value="1"/>
</dbReference>
<dbReference type="PROSITE" id="PS00109">
    <property type="entry name" value="PROTEIN_KINASE_TYR"/>
    <property type="match status" value="1"/>
</dbReference>
<dbReference type="EMBL" id="JBHMQT010000063">
    <property type="protein sequence ID" value="MFC0866047.1"/>
    <property type="molecule type" value="Genomic_DNA"/>
</dbReference>
<evidence type="ECO:0000259" key="7">
    <source>
        <dbReference type="PROSITE" id="PS50011"/>
    </source>
</evidence>
<reference evidence="8 9" key="1">
    <citation type="submission" date="2024-09" db="EMBL/GenBank/DDBJ databases">
        <authorList>
            <person name="Sun Q."/>
            <person name="Mori K."/>
        </authorList>
    </citation>
    <scope>NUCLEOTIDE SEQUENCE [LARGE SCALE GENOMIC DNA]</scope>
    <source>
        <strain evidence="8 9">TBRC 1851</strain>
    </source>
</reference>
<dbReference type="Gene3D" id="1.10.510.10">
    <property type="entry name" value="Transferase(Phosphotransferase) domain 1"/>
    <property type="match status" value="1"/>
</dbReference>